<keyword evidence="7" id="KW-1185">Reference proteome</keyword>
<keyword evidence="3 5" id="KW-0831">Ubiquinone biosynthesis</keyword>
<comment type="catalytic activity">
    <reaction evidence="5">
        <text>a 3-(all-trans-polyprenyl)benzene-1,2-diol + S-adenosyl-L-methionine = a 2-methoxy-6-(all-trans-polyprenyl)phenol + S-adenosyl-L-homocysteine + H(+)</text>
        <dbReference type="Rhea" id="RHEA:31411"/>
        <dbReference type="Rhea" id="RHEA-COMP:9550"/>
        <dbReference type="Rhea" id="RHEA-COMP:9551"/>
        <dbReference type="ChEBI" id="CHEBI:15378"/>
        <dbReference type="ChEBI" id="CHEBI:57856"/>
        <dbReference type="ChEBI" id="CHEBI:59789"/>
        <dbReference type="ChEBI" id="CHEBI:62729"/>
        <dbReference type="ChEBI" id="CHEBI:62731"/>
        <dbReference type="EC" id="2.1.1.222"/>
    </reaction>
</comment>
<dbReference type="EC" id="2.1.1.64" evidence="5"/>
<dbReference type="GO" id="GO:0102208">
    <property type="term" value="F:2-polyprenyl-6-hydroxyphenol methylase activity"/>
    <property type="evidence" value="ECO:0007669"/>
    <property type="project" value="UniProtKB-EC"/>
</dbReference>
<reference evidence="6 7" key="1">
    <citation type="submission" date="2018-10" db="EMBL/GenBank/DDBJ databases">
        <authorList>
            <person name="Chen W.-M."/>
        </authorList>
    </citation>
    <scope>NUCLEOTIDE SEQUENCE [LARGE SCALE GENOMIC DNA]</scope>
    <source>
        <strain evidence="6 7">THS-13</strain>
    </source>
</reference>
<dbReference type="InterPro" id="IPR029063">
    <property type="entry name" value="SAM-dependent_MTases_sf"/>
</dbReference>
<keyword evidence="4 5" id="KW-0949">S-adenosyl-L-methionine</keyword>
<feature type="binding site" evidence="5">
    <location>
        <position position="82"/>
    </location>
    <ligand>
        <name>S-adenosyl-L-methionine</name>
        <dbReference type="ChEBI" id="CHEBI:59789"/>
    </ligand>
</feature>
<dbReference type="Proteomes" id="UP000282106">
    <property type="component" value="Unassembled WGS sequence"/>
</dbReference>
<comment type="pathway">
    <text evidence="5">Cofactor biosynthesis; ubiquinone biosynthesis.</text>
</comment>
<dbReference type="SUPFAM" id="SSF53335">
    <property type="entry name" value="S-adenosyl-L-methionine-dependent methyltransferases"/>
    <property type="match status" value="1"/>
</dbReference>
<comment type="function">
    <text evidence="5">O-methyltransferase that catalyzes the 2 O-methylation steps in the ubiquinone biosynthetic pathway.</text>
</comment>
<dbReference type="GO" id="GO:0061542">
    <property type="term" value="F:3-demethylubiquinol 3-O-methyltransferase activity"/>
    <property type="evidence" value="ECO:0007669"/>
    <property type="project" value="UniProtKB-UniRule"/>
</dbReference>
<dbReference type="AlphaFoldDB" id="A0A3N0VEK2"/>
<feature type="binding site" evidence="5">
    <location>
        <position position="134"/>
    </location>
    <ligand>
        <name>S-adenosyl-L-methionine</name>
        <dbReference type="ChEBI" id="CHEBI:59789"/>
    </ligand>
</feature>
<feature type="binding site" evidence="5">
    <location>
        <position position="61"/>
    </location>
    <ligand>
        <name>S-adenosyl-L-methionine</name>
        <dbReference type="ChEBI" id="CHEBI:59789"/>
    </ligand>
</feature>
<dbReference type="FunCoup" id="A0A3N0VEK2">
    <property type="interactions" value="436"/>
</dbReference>
<keyword evidence="2 5" id="KW-0808">Transferase</keyword>
<accession>A0A3N0VEK2</accession>
<name>A0A3N0VEK2_9GAMM</name>
<dbReference type="InParanoid" id="A0A3N0VEK2"/>
<evidence type="ECO:0000256" key="5">
    <source>
        <dbReference type="HAMAP-Rule" id="MF_00472"/>
    </source>
</evidence>
<comment type="catalytic activity">
    <reaction evidence="5">
        <text>a 3-demethylubiquinol + S-adenosyl-L-methionine = a ubiquinol + S-adenosyl-L-homocysteine + H(+)</text>
        <dbReference type="Rhea" id="RHEA:44380"/>
        <dbReference type="Rhea" id="RHEA-COMP:9566"/>
        <dbReference type="Rhea" id="RHEA-COMP:10914"/>
        <dbReference type="ChEBI" id="CHEBI:15378"/>
        <dbReference type="ChEBI" id="CHEBI:17976"/>
        <dbReference type="ChEBI" id="CHEBI:57856"/>
        <dbReference type="ChEBI" id="CHEBI:59789"/>
        <dbReference type="ChEBI" id="CHEBI:84422"/>
        <dbReference type="EC" id="2.1.1.64"/>
    </reaction>
</comment>
<dbReference type="NCBIfam" id="TIGR01983">
    <property type="entry name" value="UbiG"/>
    <property type="match status" value="1"/>
</dbReference>
<comment type="caution">
    <text evidence="6">The sequence shown here is derived from an EMBL/GenBank/DDBJ whole genome shotgun (WGS) entry which is preliminary data.</text>
</comment>
<keyword evidence="1 5" id="KW-0489">Methyltransferase</keyword>
<comment type="similarity">
    <text evidence="5">Belongs to the methyltransferase superfamily. UbiG/COQ3 family.</text>
</comment>
<dbReference type="EMBL" id="RJVO01000003">
    <property type="protein sequence ID" value="ROH91112.1"/>
    <property type="molecule type" value="Genomic_DNA"/>
</dbReference>
<organism evidence="6 7">
    <name type="scientific">Stagnimonas aquatica</name>
    <dbReference type="NCBI Taxonomy" id="2689987"/>
    <lineage>
        <taxon>Bacteria</taxon>
        <taxon>Pseudomonadati</taxon>
        <taxon>Pseudomonadota</taxon>
        <taxon>Gammaproteobacteria</taxon>
        <taxon>Nevskiales</taxon>
        <taxon>Nevskiaceae</taxon>
        <taxon>Stagnimonas</taxon>
    </lineage>
</organism>
<dbReference type="GO" id="GO:0032259">
    <property type="term" value="P:methylation"/>
    <property type="evidence" value="ECO:0007669"/>
    <property type="project" value="UniProtKB-KW"/>
</dbReference>
<feature type="binding site" evidence="5">
    <location>
        <position position="41"/>
    </location>
    <ligand>
        <name>S-adenosyl-L-methionine</name>
        <dbReference type="ChEBI" id="CHEBI:59789"/>
    </ligand>
</feature>
<evidence type="ECO:0000313" key="6">
    <source>
        <dbReference type="EMBL" id="ROH91112.1"/>
    </source>
</evidence>
<evidence type="ECO:0000256" key="4">
    <source>
        <dbReference type="ARBA" id="ARBA00022691"/>
    </source>
</evidence>
<dbReference type="InterPro" id="IPR010233">
    <property type="entry name" value="UbiG_MeTrfase"/>
</dbReference>
<evidence type="ECO:0000256" key="2">
    <source>
        <dbReference type="ARBA" id="ARBA00022679"/>
    </source>
</evidence>
<dbReference type="PANTHER" id="PTHR43464:SF19">
    <property type="entry name" value="UBIQUINONE BIOSYNTHESIS O-METHYLTRANSFERASE, MITOCHONDRIAL"/>
    <property type="match status" value="1"/>
</dbReference>
<protein>
    <recommendedName>
        <fullName evidence="5">Ubiquinone biosynthesis O-methyltransferase</fullName>
    </recommendedName>
    <alternativeName>
        <fullName evidence="5">2-polyprenyl-6-hydroxyphenol methylase</fullName>
        <ecNumber evidence="5">2.1.1.222</ecNumber>
    </alternativeName>
    <alternativeName>
        <fullName evidence="5">3-demethylubiquinone 3-O-methyltransferase</fullName>
        <ecNumber evidence="5">2.1.1.64</ecNumber>
    </alternativeName>
</protein>
<gene>
    <name evidence="5 6" type="primary">ubiG</name>
    <name evidence="6" type="ORF">ED208_09130</name>
</gene>
<dbReference type="UniPathway" id="UPA00232"/>
<dbReference type="EC" id="2.1.1.222" evidence="5"/>
<dbReference type="Pfam" id="PF13489">
    <property type="entry name" value="Methyltransf_23"/>
    <property type="match status" value="1"/>
</dbReference>
<dbReference type="HAMAP" id="MF_00472">
    <property type="entry name" value="UbiG"/>
    <property type="match status" value="1"/>
</dbReference>
<proteinExistence type="inferred from homology"/>
<evidence type="ECO:0000256" key="1">
    <source>
        <dbReference type="ARBA" id="ARBA00022603"/>
    </source>
</evidence>
<dbReference type="GO" id="GO:0010420">
    <property type="term" value="F:polyprenyldihydroxybenzoate methyltransferase activity"/>
    <property type="evidence" value="ECO:0007669"/>
    <property type="project" value="InterPro"/>
</dbReference>
<evidence type="ECO:0000256" key="3">
    <source>
        <dbReference type="ARBA" id="ARBA00022688"/>
    </source>
</evidence>
<sequence length="246" mass="26044">MNHSSSSNVDHSEIANFQKQAATWWDPNGPMRALHHINGPRVAYIEACAGGLKGKTALDVGCGGGLLTEALAARGATATGIDLADEALEVARLHGLEQELAGHWAGSVKPGYRAISAEALAAETPAAYDLVCCLEMLEHVPDPASVLRAIATLVKPGGTVVLSTINRNPKAYALAVLGAEYVLNLVPRGTHDYGKFIRPSELTSWARAAGLEAVEVKGLSYNPVSRQARLGSDIDVNYFLHCRKPA</sequence>
<dbReference type="CDD" id="cd02440">
    <property type="entry name" value="AdoMet_MTases"/>
    <property type="match status" value="1"/>
</dbReference>
<dbReference type="RefSeq" id="WP_123211567.1">
    <property type="nucleotide sequence ID" value="NZ_RJVO01000003.1"/>
</dbReference>
<dbReference type="Gene3D" id="3.40.50.150">
    <property type="entry name" value="Vaccinia Virus protein VP39"/>
    <property type="match status" value="1"/>
</dbReference>
<dbReference type="PANTHER" id="PTHR43464">
    <property type="entry name" value="METHYLTRANSFERASE"/>
    <property type="match status" value="1"/>
</dbReference>
<evidence type="ECO:0000313" key="7">
    <source>
        <dbReference type="Proteomes" id="UP000282106"/>
    </source>
</evidence>